<comment type="caution">
    <text evidence="2">The sequence shown here is derived from an EMBL/GenBank/DDBJ whole genome shotgun (WGS) entry which is preliminary data.</text>
</comment>
<dbReference type="AlphaFoldDB" id="A0AAN5CWZ3"/>
<feature type="non-terminal residue" evidence="2">
    <location>
        <position position="1"/>
    </location>
</feature>
<keyword evidence="3" id="KW-1185">Reference proteome</keyword>
<sequence>SLALLICALLCCVVAQFIGSGVPSYGLKYNGHDRVKRNGYLLNGVWIETPSSTPYRCFGTLCIGGSSPVAARLIQDMQRRNGPGYLSYSG</sequence>
<proteinExistence type="predicted"/>
<dbReference type="Proteomes" id="UP001328107">
    <property type="component" value="Unassembled WGS sequence"/>
</dbReference>
<protein>
    <submittedName>
        <fullName evidence="2">Uncharacterized protein</fullName>
    </submittedName>
</protein>
<feature type="signal peptide" evidence="1">
    <location>
        <begin position="1"/>
        <end position="15"/>
    </location>
</feature>
<accession>A0AAN5CWZ3</accession>
<name>A0AAN5CWZ3_9BILA</name>
<organism evidence="2 3">
    <name type="scientific">Pristionchus mayeri</name>
    <dbReference type="NCBI Taxonomy" id="1317129"/>
    <lineage>
        <taxon>Eukaryota</taxon>
        <taxon>Metazoa</taxon>
        <taxon>Ecdysozoa</taxon>
        <taxon>Nematoda</taxon>
        <taxon>Chromadorea</taxon>
        <taxon>Rhabditida</taxon>
        <taxon>Rhabditina</taxon>
        <taxon>Diplogasteromorpha</taxon>
        <taxon>Diplogasteroidea</taxon>
        <taxon>Neodiplogasteridae</taxon>
        <taxon>Pristionchus</taxon>
    </lineage>
</organism>
<keyword evidence="1" id="KW-0732">Signal</keyword>
<evidence type="ECO:0000313" key="2">
    <source>
        <dbReference type="EMBL" id="GMR52067.1"/>
    </source>
</evidence>
<evidence type="ECO:0000313" key="3">
    <source>
        <dbReference type="Proteomes" id="UP001328107"/>
    </source>
</evidence>
<dbReference type="EMBL" id="BTRK01000005">
    <property type="protein sequence ID" value="GMR52067.1"/>
    <property type="molecule type" value="Genomic_DNA"/>
</dbReference>
<feature type="chain" id="PRO_5043043080" evidence="1">
    <location>
        <begin position="16"/>
        <end position="90"/>
    </location>
</feature>
<evidence type="ECO:0000256" key="1">
    <source>
        <dbReference type="SAM" id="SignalP"/>
    </source>
</evidence>
<reference evidence="3" key="1">
    <citation type="submission" date="2022-10" db="EMBL/GenBank/DDBJ databases">
        <title>Genome assembly of Pristionchus species.</title>
        <authorList>
            <person name="Yoshida K."/>
            <person name="Sommer R.J."/>
        </authorList>
    </citation>
    <scope>NUCLEOTIDE SEQUENCE [LARGE SCALE GENOMIC DNA]</scope>
    <source>
        <strain evidence="3">RS5460</strain>
    </source>
</reference>
<gene>
    <name evidence="2" type="ORF">PMAYCL1PPCAC_22262</name>
</gene>